<dbReference type="InterPro" id="IPR007196">
    <property type="entry name" value="CCR4-Not_Not1_C"/>
</dbReference>
<keyword evidence="2" id="KW-0678">Repressor</keyword>
<dbReference type="GO" id="GO:0060090">
    <property type="term" value="F:molecular adaptor activity"/>
    <property type="evidence" value="ECO:0007669"/>
    <property type="project" value="TreeGrafter"/>
</dbReference>
<dbReference type="InterPro" id="IPR024557">
    <property type="entry name" value="CNOT1_dom_4"/>
</dbReference>
<dbReference type="InterPro" id="IPR038535">
    <property type="entry name" value="CNOT1_TTP_bind_sf"/>
</dbReference>
<dbReference type="PANTHER" id="PTHR13162:SF8">
    <property type="entry name" value="CCR4-NOT TRANSCRIPTION COMPLEX SUBUNIT 1"/>
    <property type="match status" value="1"/>
</dbReference>
<evidence type="ECO:0000256" key="4">
    <source>
        <dbReference type="ARBA" id="ARBA00023163"/>
    </source>
</evidence>
<keyword evidence="5" id="KW-0539">Nucleus</keyword>
<evidence type="ECO:0000259" key="7">
    <source>
        <dbReference type="Pfam" id="PF04054"/>
    </source>
</evidence>
<name>A0A0N5ADS8_9BILA</name>
<dbReference type="Pfam" id="PF04054">
    <property type="entry name" value="Not1"/>
    <property type="match status" value="2"/>
</dbReference>
<dbReference type="GO" id="GO:0017148">
    <property type="term" value="P:negative regulation of translation"/>
    <property type="evidence" value="ECO:0007669"/>
    <property type="project" value="InterPro"/>
</dbReference>
<feature type="domain" description="CCR4-NOT transcription complex subunit 1 CAF1-binding" evidence="9">
    <location>
        <begin position="331"/>
        <end position="557"/>
    </location>
</feature>
<dbReference type="Gene3D" id="1.25.40.800">
    <property type="match status" value="2"/>
</dbReference>
<dbReference type="Gene3D" id="1.25.40.180">
    <property type="match status" value="1"/>
</dbReference>
<sequence>MGDVPEVQRQIFVGNSFSADDLAGKISRTQLVGQVRYNNMNGTELAESGNNTNFLTPYCSSQLDVIELTDNRIESRTELPNVVINGNEDLGLKAENTSLNTLLTSTGDHSEYDLPSDNSTIQFDEEVQNEANSMFEAVYSQNSQSVIRGFLDRLKNYKNSLSQKDHDILTCVIMNLFEEYRFFPEYPEKELYTTAEIFGGFLREKLLTYPSINRALSIIVDSLRYPPHTKLWNFGVTSLTAAHTVLRNMPKVCALLVSLEGYQYFSTFLKRAIELSFQIETAHVKQVPEVTSWENLGTVIPINSSENTVPSFCTANADTLVSASEVVGKEIKQPADAVVGKIAFLFNNLTQSCLLEKAVEMQKFISELGDEFCSWLAQYIVIKRVSVENNFQPLYKDFLITIGDERLDGYVLRETFRNIKILLQSERKQTTSNFSDRQLLKNLGLWLGKVTISRDRPIVVSDLDLKSLLLEANLKGEHELLLVVPFVTKIIGASKYSKIFHRGCAWIRSILGLLKELHDQEIKLNLKFEIEVLFKELQLQINSQITDDLLNDTNRMKNLVEQLGIKSVDKLKSANTVSVSKNTPRVDKNNCDSAENRTNNETVVKKLDALNMSSTDIPEALHWSPSYSYHEIDVTSLNALLPLIKISSIQSLIQVTPQLMRTIYSALCLAVADHVAFSIARSCKIAVEVAWSVCSKMFFQDFVFDIGDAQYSQALISMVYGLTSGMTYVTSRGLLHDRLRRYLSESLKNCLKTLNTYTSEVVTWSILTPKGEILDKMSLLLTDENIEVTTCFVVKTACEKAAQEIRKLVAKSEKDGIRRKLDANALSIIEQLPEKIRPSSSMLSSQLSVYSNFLNNLCGFQKLSVTDKMQKLKTSVSLESQPLKSTTELGQNDKKMNQFKTFLQLIVRDIDILLSGNGVQLLKICGVLSTVREGLLQILLKPDNFSLQYGFLHSLFYQMCVTYSAEVFLNKKRQDLSVQMELEWNKRLKVIFLNVCRAFHFHLGNEEFSRLILRILCDPSLQHRFNNDVIALLVQQGHLQMSLYDQYLALKINAEDVEVRHFLTIAYVQNLIKQGHRDLPLATECLFKLPSATDNCQVSSQSNIPVGMSNKLQIGSGLSTGVSLTMQSSGLSKDGGVKIISQSSDINGKINVTTSNAGLGMDRNPSLREKAEKVLREWIQLCYTAEVQKQPERALGVIVRIMSEMGVISSDAAITEFFHACAYVCSDVTYRLLKNDPNAEHATPARQRCYYTLDAFAKLAWLSLDDLLMHGLDFCPMPHQRLFMVMFNELTEPDSNLNSIAWHIFEAFGRALSNLSPRRIPGFAFAWLNIIGHRNFISRLLKSEVEPVKTTAMYTQLLLYHLKFLSPFLRNVEMPKSLLKLYKGTLRILCIIHHDFPELFCEYYCVFCDAIPTNCVYLRNLVLSAYPKNLHLPDLNSLDLKAQDLPELSREPKTQINIMNLIPTTLLRGIHEFLAERVADDFLTTLPGLLQNTSQATSLPGLRYNSTLMNALILHVGSLAIRSIVMKPHSCFQREIEDMPHIKIFESLSENLSNEGVFIIMELFRTLFERILVPKPHPWGVLLTVMELIKNPEYNLWNYDFMHCEPYFERLFAHTNTYFL</sequence>
<comment type="subcellular location">
    <subcellularLocation>
        <location evidence="1">Nucleus</location>
    </subcellularLocation>
</comment>
<dbReference type="Gene3D" id="1.25.40.840">
    <property type="entry name" value="CCR4-NOT transcription complex subunit 1 TTP binding domain"/>
    <property type="match status" value="1"/>
</dbReference>
<comment type="similarity">
    <text evidence="6">Belongs to the CNOT1 family.</text>
</comment>
<dbReference type="GO" id="GO:0000932">
    <property type="term" value="C:P-body"/>
    <property type="evidence" value="ECO:0007669"/>
    <property type="project" value="TreeGrafter"/>
</dbReference>
<evidence type="ECO:0000256" key="1">
    <source>
        <dbReference type="ARBA" id="ARBA00004123"/>
    </source>
</evidence>
<feature type="domain" description="CCR4-NOT transcription complex subunit 1" evidence="8">
    <location>
        <begin position="657"/>
        <end position="811"/>
    </location>
</feature>
<evidence type="ECO:0000256" key="3">
    <source>
        <dbReference type="ARBA" id="ARBA00023015"/>
    </source>
</evidence>
<keyword evidence="4" id="KW-0804">Transcription</keyword>
<feature type="domain" description="CCR4-NOT transcription complex subunit 1 TTP binding" evidence="10">
    <location>
        <begin position="118"/>
        <end position="278"/>
    </location>
</feature>
<dbReference type="STRING" id="451379.A0A0N5ADS8"/>
<evidence type="ECO:0000259" key="9">
    <source>
        <dbReference type="Pfam" id="PF16415"/>
    </source>
</evidence>
<dbReference type="InterPro" id="IPR032191">
    <property type="entry name" value="CNOT1_CAF1_bind"/>
</dbReference>
<dbReference type="InterPro" id="IPR040398">
    <property type="entry name" value="Not1"/>
</dbReference>
<reference evidence="12" key="1">
    <citation type="submission" date="2017-02" db="UniProtKB">
        <authorList>
            <consortium name="WormBaseParasite"/>
        </authorList>
    </citation>
    <scope>IDENTIFICATION</scope>
</reference>
<evidence type="ECO:0000256" key="6">
    <source>
        <dbReference type="ARBA" id="ARBA00025717"/>
    </source>
</evidence>
<dbReference type="GO" id="GO:0030015">
    <property type="term" value="C:CCR4-NOT core complex"/>
    <property type="evidence" value="ECO:0007669"/>
    <property type="project" value="InterPro"/>
</dbReference>
<dbReference type="Pfam" id="PF16415">
    <property type="entry name" value="CNOT1_CAF1_bind"/>
    <property type="match status" value="1"/>
</dbReference>
<keyword evidence="3" id="KW-0805">Transcription regulation</keyword>
<organism evidence="11 12">
    <name type="scientific">Syphacia muris</name>
    <dbReference type="NCBI Taxonomy" id="451379"/>
    <lineage>
        <taxon>Eukaryota</taxon>
        <taxon>Metazoa</taxon>
        <taxon>Ecdysozoa</taxon>
        <taxon>Nematoda</taxon>
        <taxon>Chromadorea</taxon>
        <taxon>Rhabditida</taxon>
        <taxon>Spirurina</taxon>
        <taxon>Oxyuridomorpha</taxon>
        <taxon>Oxyuroidea</taxon>
        <taxon>Oxyuridae</taxon>
        <taxon>Syphacia</taxon>
    </lineage>
</organism>
<dbReference type="GO" id="GO:0000288">
    <property type="term" value="P:nuclear-transcribed mRNA catabolic process, deadenylation-dependent decay"/>
    <property type="evidence" value="ECO:0007669"/>
    <property type="project" value="TreeGrafter"/>
</dbReference>
<dbReference type="Proteomes" id="UP000046393">
    <property type="component" value="Unplaced"/>
</dbReference>
<dbReference type="Gene3D" id="1.25.40.790">
    <property type="match status" value="2"/>
</dbReference>
<evidence type="ECO:0000256" key="5">
    <source>
        <dbReference type="ARBA" id="ARBA00023242"/>
    </source>
</evidence>
<accession>A0A0N5ADS8</accession>
<dbReference type="Pfam" id="PF12842">
    <property type="entry name" value="DUF3819"/>
    <property type="match status" value="1"/>
</dbReference>
<evidence type="ECO:0000259" key="10">
    <source>
        <dbReference type="Pfam" id="PF16417"/>
    </source>
</evidence>
<keyword evidence="11" id="KW-1185">Reference proteome</keyword>
<evidence type="ECO:0000313" key="12">
    <source>
        <dbReference type="WBParaSite" id="SMUV_0000234901-mRNA-1"/>
    </source>
</evidence>
<evidence type="ECO:0000313" key="11">
    <source>
        <dbReference type="Proteomes" id="UP000046393"/>
    </source>
</evidence>
<dbReference type="InterPro" id="IPR032193">
    <property type="entry name" value="CNOT1_TTP_bind"/>
</dbReference>
<dbReference type="GO" id="GO:0005634">
    <property type="term" value="C:nucleus"/>
    <property type="evidence" value="ECO:0007669"/>
    <property type="project" value="UniProtKB-SubCell"/>
</dbReference>
<evidence type="ECO:0000256" key="2">
    <source>
        <dbReference type="ARBA" id="ARBA00022491"/>
    </source>
</evidence>
<protein>
    <submittedName>
        <fullName evidence="12">CCR4-Not complex component, Not1</fullName>
    </submittedName>
</protein>
<proteinExistence type="inferred from homology"/>
<dbReference type="PANTHER" id="PTHR13162">
    <property type="entry name" value="CCR4-NOT TRANSCRIPTION COMPLEX"/>
    <property type="match status" value="1"/>
</dbReference>
<dbReference type="Pfam" id="PF16417">
    <property type="entry name" value="CNOT1_TTP_bind"/>
    <property type="match status" value="1"/>
</dbReference>
<dbReference type="WBParaSite" id="SMUV_0000234901-mRNA-1">
    <property type="protein sequence ID" value="SMUV_0000234901-mRNA-1"/>
    <property type="gene ID" value="SMUV_0000234901"/>
</dbReference>
<feature type="domain" description="CCR4-Not complex component Not1 C-terminal" evidence="7">
    <location>
        <begin position="1563"/>
        <end position="1614"/>
    </location>
</feature>
<feature type="domain" description="CCR4-Not complex component Not1 C-terminal" evidence="7">
    <location>
        <begin position="1289"/>
        <end position="1561"/>
    </location>
</feature>
<evidence type="ECO:0000259" key="8">
    <source>
        <dbReference type="Pfam" id="PF12842"/>
    </source>
</evidence>